<dbReference type="AlphaFoldDB" id="A0A366MAJ4"/>
<dbReference type="EMBL" id="NIZT01000057">
    <property type="protein sequence ID" value="RBQ22624.1"/>
    <property type="molecule type" value="Genomic_DNA"/>
</dbReference>
<evidence type="ECO:0000256" key="1">
    <source>
        <dbReference type="SAM" id="Phobius"/>
    </source>
</evidence>
<comment type="caution">
    <text evidence="2">The sequence shown here is derived from an EMBL/GenBank/DDBJ whole genome shotgun (WGS) entry which is preliminary data.</text>
</comment>
<organism evidence="2 3">
    <name type="scientific">Candidatus Methanobinarius endosymbioticus</name>
    <dbReference type="NCBI Taxonomy" id="2006182"/>
    <lineage>
        <taxon>Archaea</taxon>
        <taxon>Methanobacteriati</taxon>
        <taxon>Methanobacteriota</taxon>
        <taxon>Methanomada group</taxon>
        <taxon>Methanobacteria</taxon>
        <taxon>Methanobacteriales</taxon>
        <taxon>Methanobacteriaceae</taxon>
        <taxon>Candidatus Methanobinarius</taxon>
    </lineage>
</organism>
<evidence type="ECO:0000313" key="2">
    <source>
        <dbReference type="EMBL" id="RBQ22624.1"/>
    </source>
</evidence>
<keyword evidence="3" id="KW-1185">Reference proteome</keyword>
<keyword evidence="1" id="KW-1133">Transmembrane helix</keyword>
<dbReference type="Proteomes" id="UP000253099">
    <property type="component" value="Unassembled WGS sequence"/>
</dbReference>
<keyword evidence="1" id="KW-0812">Transmembrane</keyword>
<accession>A0A366MAJ4</accession>
<reference evidence="2 3" key="1">
    <citation type="submission" date="2018-06" db="EMBL/GenBank/DDBJ databases">
        <title>Genomic insight into two independent archaeal endosymbiosis events.</title>
        <authorList>
            <person name="Lind A.E."/>
            <person name="Lewis W.H."/>
            <person name="Spang A."/>
            <person name="Guy L."/>
            <person name="Embley M.T."/>
            <person name="Ettema T.J.G."/>
        </authorList>
    </citation>
    <scope>NUCLEOTIDE SEQUENCE [LARGE SCALE GENOMIC DNA]</scope>
    <source>
        <strain evidence="2">NOE</strain>
    </source>
</reference>
<name>A0A366MAJ4_9EURY</name>
<keyword evidence="1" id="KW-0472">Membrane</keyword>
<proteinExistence type="predicted"/>
<feature type="transmembrane region" description="Helical" evidence="1">
    <location>
        <begin position="70"/>
        <end position="88"/>
    </location>
</feature>
<evidence type="ECO:0000313" key="3">
    <source>
        <dbReference type="Proteomes" id="UP000253099"/>
    </source>
</evidence>
<gene>
    <name evidence="2" type="ORF">ALNOE001_16810</name>
</gene>
<protein>
    <submittedName>
        <fullName evidence="2">Uncharacterized protein</fullName>
    </submittedName>
</protein>
<sequence>MNGNESAGIWFSGDGFLINTSIYNNNISIKNNSISSLHPEYQIGIYLFSIKNSIENTTIYGNNIVAKNGIMQLAIIIVKISMYLIIVFY</sequence>